<protein>
    <submittedName>
        <fullName evidence="2">Uncharacterized protein</fullName>
    </submittedName>
</protein>
<name>A0ABV4QFL9_9ACTN</name>
<accession>A0ABV4QFL9</accession>
<sequence length="214" mass="23274">MAIEQEVEDAAELRLRVRLCMNDPRLEDLAAALVREEMIETLTGVRTRLPSALDGADLGGVFQAMRDLIRTMRSAPPHDLTAARPRLHDFACLDAAPLDGSPELDQARTILVQLSVFALFCLTVIEVFENGVFDTRRAVSLGAGDSPGSFEELGAARRELSISPAGCRATLARFREAWNLPPRPTGGMTARPRVRSRCPGASPRNSSTGKPVPR</sequence>
<evidence type="ECO:0000313" key="3">
    <source>
        <dbReference type="Proteomes" id="UP001569963"/>
    </source>
</evidence>
<dbReference type="RefSeq" id="WP_371952123.1">
    <property type="nucleotide sequence ID" value="NZ_JAXCEI010000010.1"/>
</dbReference>
<feature type="region of interest" description="Disordered" evidence="1">
    <location>
        <begin position="181"/>
        <end position="214"/>
    </location>
</feature>
<dbReference type="EMBL" id="JAXCEI010000010">
    <property type="protein sequence ID" value="MFA1541970.1"/>
    <property type="molecule type" value="Genomic_DNA"/>
</dbReference>
<evidence type="ECO:0000313" key="2">
    <source>
        <dbReference type="EMBL" id="MFA1541970.1"/>
    </source>
</evidence>
<evidence type="ECO:0000256" key="1">
    <source>
        <dbReference type="SAM" id="MobiDB-lite"/>
    </source>
</evidence>
<keyword evidence="3" id="KW-1185">Reference proteome</keyword>
<organism evidence="2 3">
    <name type="scientific">Actinomadura monticuli</name>
    <dbReference type="NCBI Taxonomy" id="3097367"/>
    <lineage>
        <taxon>Bacteria</taxon>
        <taxon>Bacillati</taxon>
        <taxon>Actinomycetota</taxon>
        <taxon>Actinomycetes</taxon>
        <taxon>Streptosporangiales</taxon>
        <taxon>Thermomonosporaceae</taxon>
        <taxon>Actinomadura</taxon>
    </lineage>
</organism>
<comment type="caution">
    <text evidence="2">The sequence shown here is derived from an EMBL/GenBank/DDBJ whole genome shotgun (WGS) entry which is preliminary data.</text>
</comment>
<proteinExistence type="predicted"/>
<gene>
    <name evidence="2" type="ORF">SM611_23815</name>
</gene>
<reference evidence="2 3" key="1">
    <citation type="submission" date="2023-11" db="EMBL/GenBank/DDBJ databases">
        <title>Actinomadura monticuli sp. nov., isolated from volcanic ash.</title>
        <authorList>
            <person name="Lee S.D."/>
            <person name="Yang H."/>
            <person name="Kim I.S."/>
        </authorList>
    </citation>
    <scope>NUCLEOTIDE SEQUENCE [LARGE SCALE GENOMIC DNA]</scope>
    <source>
        <strain evidence="2 3">DLS-62</strain>
    </source>
</reference>
<dbReference type="Proteomes" id="UP001569963">
    <property type="component" value="Unassembled WGS sequence"/>
</dbReference>
<feature type="compositionally biased region" description="Polar residues" evidence="1">
    <location>
        <begin position="203"/>
        <end position="214"/>
    </location>
</feature>